<dbReference type="Proteomes" id="UP000002945">
    <property type="component" value="Unassembled WGS sequence"/>
</dbReference>
<keyword evidence="1" id="KW-0449">Lipoprotein</keyword>
<sequence>MQKTVPKTPTKTGTRITTDVKNRIKMQNQSKIAFFIAILSMLFISCDGNRVYDEYTSVGTSWDKETSLNFKFQQPDSTNRYNLFVNVRNTDEYQFRNLFLIVNMNFPNGNVVSDTLEYEMAKPNGEWLGKGMTTKESKLWYKEDVRFPYQGMYEVTIQQAMRKINEPDGIQSLKGISEVGFRIEKK</sequence>
<gene>
    <name evidence="1" type="ORF">KAOT1_17738</name>
</gene>
<organism evidence="1 2">
    <name type="scientific">Kordia algicida OT-1</name>
    <dbReference type="NCBI Taxonomy" id="391587"/>
    <lineage>
        <taxon>Bacteria</taxon>
        <taxon>Pseudomonadati</taxon>
        <taxon>Bacteroidota</taxon>
        <taxon>Flavobacteriia</taxon>
        <taxon>Flavobacteriales</taxon>
        <taxon>Flavobacteriaceae</taxon>
        <taxon>Kordia</taxon>
    </lineage>
</organism>
<protein>
    <submittedName>
        <fullName evidence="1">Lipoprotein, putative</fullName>
    </submittedName>
</protein>
<dbReference type="STRING" id="391587.KAOT1_17738"/>
<proteinExistence type="predicted"/>
<dbReference type="InterPro" id="IPR020018">
    <property type="entry name" value="Motility-assoc_lipoprot_GldH"/>
</dbReference>
<dbReference type="Pfam" id="PF14109">
    <property type="entry name" value="GldH_lipo"/>
    <property type="match status" value="1"/>
</dbReference>
<accession>A9DT61</accession>
<dbReference type="EMBL" id="ABIB01000003">
    <property type="protein sequence ID" value="EDP97029.1"/>
    <property type="molecule type" value="Genomic_DNA"/>
</dbReference>
<dbReference type="eggNOG" id="ENOG50313I2">
    <property type="taxonomic scope" value="Bacteria"/>
</dbReference>
<dbReference type="AlphaFoldDB" id="A9DT61"/>
<comment type="caution">
    <text evidence="1">The sequence shown here is derived from an EMBL/GenBank/DDBJ whole genome shotgun (WGS) entry which is preliminary data.</text>
</comment>
<name>A9DT61_9FLAO</name>
<dbReference type="NCBIfam" id="TIGR03511">
    <property type="entry name" value="GldH_lipo"/>
    <property type="match status" value="1"/>
</dbReference>
<evidence type="ECO:0000313" key="1">
    <source>
        <dbReference type="EMBL" id="EDP97029.1"/>
    </source>
</evidence>
<keyword evidence="2" id="KW-1185">Reference proteome</keyword>
<evidence type="ECO:0000313" key="2">
    <source>
        <dbReference type="Proteomes" id="UP000002945"/>
    </source>
</evidence>
<dbReference type="HOGENOM" id="CLU_109250_2_0_10"/>
<reference evidence="1 2" key="1">
    <citation type="journal article" date="2011" name="J. Bacteriol.">
        <title>Genome sequence of the algicidal bacterium Kordia algicida OT-1.</title>
        <authorList>
            <person name="Lee H.S."/>
            <person name="Kang S.G."/>
            <person name="Kwon K.K."/>
            <person name="Lee J.H."/>
            <person name="Kim S.J."/>
        </authorList>
    </citation>
    <scope>NUCLEOTIDE SEQUENCE [LARGE SCALE GENOMIC DNA]</scope>
    <source>
        <strain evidence="1 2">OT-1</strain>
    </source>
</reference>